<organism evidence="1 2">
    <name type="scientific">Leptospira mayottensis 200901122</name>
    <dbReference type="NCBI Taxonomy" id="1193010"/>
    <lineage>
        <taxon>Bacteria</taxon>
        <taxon>Pseudomonadati</taxon>
        <taxon>Spirochaetota</taxon>
        <taxon>Spirochaetia</taxon>
        <taxon>Leptospirales</taxon>
        <taxon>Leptospiraceae</taxon>
        <taxon>Leptospira</taxon>
    </lineage>
</organism>
<protein>
    <submittedName>
        <fullName evidence="1">Uncharacterized protein</fullName>
    </submittedName>
</protein>
<comment type="caution">
    <text evidence="1">The sequence shown here is derived from an EMBL/GenBank/DDBJ whole genome shotgun (WGS) entry which is preliminary data.</text>
</comment>
<gene>
    <name evidence="1" type="ORF">LEP1GSC125_1095</name>
</gene>
<reference evidence="1 2" key="1">
    <citation type="journal article" date="2014" name="Int. J. Syst. Evol. Microbiol.">
        <title>Leptospira mayottensis sp. nov., a pathogenic species of the genus Leptospira isolated from humans.</title>
        <authorList>
            <person name="Bourhy P."/>
            <person name="Collet L."/>
            <person name="Brisse S."/>
            <person name="Picardeau M."/>
        </authorList>
    </citation>
    <scope>NUCLEOTIDE SEQUENCE [LARGE SCALE GENOMIC DNA]</scope>
    <source>
        <strain evidence="1 2">200901122</strain>
    </source>
</reference>
<dbReference type="Proteomes" id="UP000001343">
    <property type="component" value="Unassembled WGS sequence"/>
</dbReference>
<evidence type="ECO:0000313" key="1">
    <source>
        <dbReference type="EMBL" id="EKR98211.1"/>
    </source>
</evidence>
<dbReference type="AlphaFoldDB" id="A0AA87MM41"/>
<accession>A0AA87MM41</accession>
<name>A0AA87MM41_9LEPT</name>
<dbReference type="EMBL" id="AKWM02000082">
    <property type="protein sequence ID" value="EKR98211.1"/>
    <property type="molecule type" value="Genomic_DNA"/>
</dbReference>
<sequence length="53" mass="6311">MTDLFLYLNLHSKKARRVKIKVVTLGSKIPGWTLFFKLDETFSVIEMDRKTFF</sequence>
<proteinExistence type="predicted"/>
<evidence type="ECO:0000313" key="2">
    <source>
        <dbReference type="Proteomes" id="UP000001343"/>
    </source>
</evidence>